<dbReference type="SUPFAM" id="SSF89550">
    <property type="entry name" value="PHP domain-like"/>
    <property type="match status" value="1"/>
</dbReference>
<dbReference type="InterPro" id="IPR016195">
    <property type="entry name" value="Pol/histidinol_Pase-like"/>
</dbReference>
<dbReference type="Pfam" id="PF02811">
    <property type="entry name" value="PHP"/>
    <property type="match status" value="1"/>
</dbReference>
<organism evidence="10 11">
    <name type="scientific">Heliorestis convoluta</name>
    <dbReference type="NCBI Taxonomy" id="356322"/>
    <lineage>
        <taxon>Bacteria</taxon>
        <taxon>Bacillati</taxon>
        <taxon>Bacillota</taxon>
        <taxon>Clostridia</taxon>
        <taxon>Eubacteriales</taxon>
        <taxon>Heliobacteriaceae</taxon>
        <taxon>Heliorestis</taxon>
    </lineage>
</organism>
<evidence type="ECO:0000256" key="4">
    <source>
        <dbReference type="ARBA" id="ARBA00022605"/>
    </source>
</evidence>
<evidence type="ECO:0000313" key="10">
    <source>
        <dbReference type="EMBL" id="QGG48456.1"/>
    </source>
</evidence>
<dbReference type="Gene3D" id="3.20.20.140">
    <property type="entry name" value="Metal-dependent hydrolases"/>
    <property type="match status" value="1"/>
</dbReference>
<dbReference type="KEGG" id="hcv:FTV88_2358"/>
<keyword evidence="6 8" id="KW-0368">Histidine biosynthesis</keyword>
<evidence type="ECO:0000256" key="6">
    <source>
        <dbReference type="ARBA" id="ARBA00023102"/>
    </source>
</evidence>
<comment type="pathway">
    <text evidence="1 8">Amino-acid biosynthesis; L-histidine biosynthesis; L-histidine from 5-phospho-alpha-D-ribose 1-diphosphate: step 8/9.</text>
</comment>
<dbReference type="InterPro" id="IPR010140">
    <property type="entry name" value="Histidinol_P_phosphatase_HisJ"/>
</dbReference>
<keyword evidence="4 8" id="KW-0028">Amino-acid biosynthesis</keyword>
<dbReference type="GO" id="GO:0000105">
    <property type="term" value="P:L-histidine biosynthetic process"/>
    <property type="evidence" value="ECO:0007669"/>
    <property type="project" value="UniProtKB-UniRule"/>
</dbReference>
<evidence type="ECO:0000256" key="1">
    <source>
        <dbReference type="ARBA" id="ARBA00004970"/>
    </source>
</evidence>
<dbReference type="EMBL" id="CP045875">
    <property type="protein sequence ID" value="QGG48456.1"/>
    <property type="molecule type" value="Genomic_DNA"/>
</dbReference>
<dbReference type="PANTHER" id="PTHR21039">
    <property type="entry name" value="HISTIDINOL PHOSPHATASE-RELATED"/>
    <property type="match status" value="1"/>
</dbReference>
<dbReference type="PANTHER" id="PTHR21039:SF0">
    <property type="entry name" value="HISTIDINOL-PHOSPHATASE"/>
    <property type="match status" value="1"/>
</dbReference>
<dbReference type="NCBIfam" id="NF004086">
    <property type="entry name" value="PRK05588.1"/>
    <property type="match status" value="1"/>
</dbReference>
<proteinExistence type="inferred from homology"/>
<keyword evidence="11" id="KW-1185">Reference proteome</keyword>
<evidence type="ECO:0000256" key="7">
    <source>
        <dbReference type="ARBA" id="ARBA00049158"/>
    </source>
</evidence>
<dbReference type="Proteomes" id="UP000366051">
    <property type="component" value="Chromosome"/>
</dbReference>
<protein>
    <recommendedName>
        <fullName evidence="3 8">Histidinol-phosphatase</fullName>
        <shortName evidence="8">HolPase</shortName>
        <ecNumber evidence="3 8">3.1.3.15</ecNumber>
    </recommendedName>
</protein>
<comment type="catalytic activity">
    <reaction evidence="7 8">
        <text>L-histidinol phosphate + H2O = L-histidinol + phosphate</text>
        <dbReference type="Rhea" id="RHEA:14465"/>
        <dbReference type="ChEBI" id="CHEBI:15377"/>
        <dbReference type="ChEBI" id="CHEBI:43474"/>
        <dbReference type="ChEBI" id="CHEBI:57699"/>
        <dbReference type="ChEBI" id="CHEBI:57980"/>
        <dbReference type="EC" id="3.1.3.15"/>
    </reaction>
</comment>
<comment type="similarity">
    <text evidence="2 8">Belongs to the PHP hydrolase family. HisK subfamily.</text>
</comment>
<evidence type="ECO:0000256" key="3">
    <source>
        <dbReference type="ARBA" id="ARBA00013085"/>
    </source>
</evidence>
<dbReference type="GO" id="GO:0004401">
    <property type="term" value="F:histidinol-phosphatase activity"/>
    <property type="evidence" value="ECO:0007669"/>
    <property type="project" value="UniProtKB-UniRule"/>
</dbReference>
<gene>
    <name evidence="10" type="ORF">FTV88_2358</name>
</gene>
<dbReference type="NCBIfam" id="TIGR01856">
    <property type="entry name" value="hisJ_fam"/>
    <property type="match status" value="1"/>
</dbReference>
<dbReference type="OrthoDB" id="9775255at2"/>
<evidence type="ECO:0000256" key="8">
    <source>
        <dbReference type="RuleBase" id="RU366003"/>
    </source>
</evidence>
<dbReference type="AlphaFoldDB" id="A0A5Q2N4D1"/>
<dbReference type="InterPro" id="IPR004013">
    <property type="entry name" value="PHP_dom"/>
</dbReference>
<reference evidence="11" key="1">
    <citation type="submission" date="2019-11" db="EMBL/GenBank/DDBJ databases">
        <title>Genome sequence of Heliorestis convoluta strain HH, an alkaliphilic and minimalistic phototrophic bacterium from a soda lake in Egypt.</title>
        <authorList>
            <person name="Dewey E.D."/>
            <person name="Stokes L.M."/>
            <person name="Burchell B.M."/>
            <person name="Shaffer K.N."/>
            <person name="Huntington A.M."/>
            <person name="Baker J.M."/>
            <person name="Nadendla S."/>
            <person name="Giglio M.G."/>
            <person name="Touchman J.W."/>
            <person name="Blankenship R.E."/>
            <person name="Madigan M.T."/>
            <person name="Sattley W.M."/>
        </authorList>
    </citation>
    <scope>NUCLEOTIDE SEQUENCE [LARGE SCALE GENOMIC DNA]</scope>
    <source>
        <strain evidence="11">HH</strain>
    </source>
</reference>
<evidence type="ECO:0000256" key="5">
    <source>
        <dbReference type="ARBA" id="ARBA00022801"/>
    </source>
</evidence>
<evidence type="ECO:0000313" key="11">
    <source>
        <dbReference type="Proteomes" id="UP000366051"/>
    </source>
</evidence>
<dbReference type="EC" id="3.1.3.15" evidence="3 8"/>
<dbReference type="GO" id="GO:0005737">
    <property type="term" value="C:cytoplasm"/>
    <property type="evidence" value="ECO:0007669"/>
    <property type="project" value="TreeGrafter"/>
</dbReference>
<evidence type="ECO:0000256" key="2">
    <source>
        <dbReference type="ARBA" id="ARBA00009152"/>
    </source>
</evidence>
<keyword evidence="5 8" id="KW-0378">Hydrolase</keyword>
<feature type="domain" description="PHP" evidence="9">
    <location>
        <begin position="4"/>
        <end position="187"/>
    </location>
</feature>
<name>A0A5Q2N4D1_9FIRM</name>
<sequence length="257" mass="29784">MLFDTHIHTRFSTDSTMTIEEAIAVAEKKGIGLIVTEHLDLEYPEPGSFLFDLDEYFSEYERYRGESLRLGVEIGMLEGLHDQNQQIIEAYPFDYVIGSVHVVDMIEVHTEEFSRLGSKRKVYEKYFQAMNCCLENYDSIDSLGHIDYVARYARYPDKEIYYDELQEHIDAVLKTVAQKEKAIEINTRRLTKREIIEALIPIYKRFRTLGGTMVTLGSDAHKAADVGKGMKEALEIAEQCNLKVVTYRQRQAEVIRY</sequence>
<dbReference type="RefSeq" id="WP_153725630.1">
    <property type="nucleotide sequence ID" value="NZ_CP045875.1"/>
</dbReference>
<evidence type="ECO:0000259" key="9">
    <source>
        <dbReference type="Pfam" id="PF02811"/>
    </source>
</evidence>
<accession>A0A5Q2N4D1</accession>
<dbReference type="UniPathway" id="UPA00031">
    <property type="reaction ID" value="UER00013"/>
</dbReference>